<protein>
    <recommendedName>
        <fullName evidence="3">Transposase</fullName>
    </recommendedName>
</protein>
<keyword evidence="2" id="KW-1185">Reference proteome</keyword>
<evidence type="ECO:0000313" key="2">
    <source>
        <dbReference type="Proteomes" id="UP001164712"/>
    </source>
</evidence>
<evidence type="ECO:0008006" key="3">
    <source>
        <dbReference type="Google" id="ProtNLM"/>
    </source>
</evidence>
<proteinExistence type="predicted"/>
<dbReference type="Proteomes" id="UP001164712">
    <property type="component" value="Chromosome"/>
</dbReference>
<accession>A0ABY7HL99</accession>
<gene>
    <name evidence="1" type="ORF">O1V66_13895</name>
</gene>
<name>A0ABY7HL99_9GAMM</name>
<dbReference type="RefSeq" id="WP_269127765.1">
    <property type="nucleotide sequence ID" value="NZ_CP114058.1"/>
</dbReference>
<dbReference type="EMBL" id="CP114058">
    <property type="protein sequence ID" value="WAT00090.1"/>
    <property type="molecule type" value="Genomic_DNA"/>
</dbReference>
<evidence type="ECO:0000313" key="1">
    <source>
        <dbReference type="EMBL" id="WAT00090.1"/>
    </source>
</evidence>
<reference evidence="1" key="1">
    <citation type="submission" date="2022-12" db="EMBL/GenBank/DDBJ databases">
        <title>Complete genome sequence of an Australian strain of Rouxiella badensis DAR84756 and resolution of the R. badensis DSM100043 and R. chamberiensis DSM28324 genomes.</title>
        <authorList>
            <person name="Paul S."/>
            <person name="Anderson P.J."/>
            <person name="Maynard G."/>
            <person name="Dyall-Smith M."/>
            <person name="Kudinha T."/>
        </authorList>
    </citation>
    <scope>NUCLEOTIDE SEQUENCE</scope>
    <source>
        <strain evidence="1">DSM 28324</strain>
    </source>
</reference>
<sequence length="43" mass="4782">MSIIPRHTNARKTPADSAKHAFCMLTIANAADDWSRSRQLKVA</sequence>
<organism evidence="1 2">
    <name type="scientific">Rouxiella chamberiensis</name>
    <dbReference type="NCBI Taxonomy" id="1513468"/>
    <lineage>
        <taxon>Bacteria</taxon>
        <taxon>Pseudomonadati</taxon>
        <taxon>Pseudomonadota</taxon>
        <taxon>Gammaproteobacteria</taxon>
        <taxon>Enterobacterales</taxon>
        <taxon>Yersiniaceae</taxon>
        <taxon>Rouxiella</taxon>
    </lineage>
</organism>